<evidence type="ECO:0000256" key="8">
    <source>
        <dbReference type="ARBA" id="ARBA00022837"/>
    </source>
</evidence>
<dbReference type="InterPro" id="IPR023395">
    <property type="entry name" value="MCP_dom_sf"/>
</dbReference>
<dbReference type="Gene3D" id="1.10.238.10">
    <property type="entry name" value="EF-hand"/>
    <property type="match status" value="1"/>
</dbReference>
<feature type="region of interest" description="Disordered" evidence="14">
    <location>
        <begin position="1"/>
        <end position="50"/>
    </location>
</feature>
<dbReference type="Proteomes" id="UP000054097">
    <property type="component" value="Unassembled WGS sequence"/>
</dbReference>
<dbReference type="InterPro" id="IPR002048">
    <property type="entry name" value="EF_hand_dom"/>
</dbReference>
<dbReference type="AlphaFoldDB" id="A0A0C3BC34"/>
<evidence type="ECO:0000256" key="10">
    <source>
        <dbReference type="ARBA" id="ARBA00023128"/>
    </source>
</evidence>
<reference evidence="16 17" key="1">
    <citation type="submission" date="2014-04" db="EMBL/GenBank/DDBJ databases">
        <authorList>
            <consortium name="DOE Joint Genome Institute"/>
            <person name="Kuo A."/>
            <person name="Zuccaro A."/>
            <person name="Kohler A."/>
            <person name="Nagy L.G."/>
            <person name="Floudas D."/>
            <person name="Copeland A."/>
            <person name="Barry K.W."/>
            <person name="Cichocki N."/>
            <person name="Veneault-Fourrey C."/>
            <person name="LaButti K."/>
            <person name="Lindquist E.A."/>
            <person name="Lipzen A."/>
            <person name="Lundell T."/>
            <person name="Morin E."/>
            <person name="Murat C."/>
            <person name="Sun H."/>
            <person name="Tunlid A."/>
            <person name="Henrissat B."/>
            <person name="Grigoriev I.V."/>
            <person name="Hibbett D.S."/>
            <person name="Martin F."/>
            <person name="Nordberg H.P."/>
            <person name="Cantor M.N."/>
            <person name="Hua S.X."/>
        </authorList>
    </citation>
    <scope>NUCLEOTIDE SEQUENCE [LARGE SCALE GENOMIC DNA]</scope>
    <source>
        <strain evidence="16 17">MAFF 305830</strain>
    </source>
</reference>
<evidence type="ECO:0000256" key="12">
    <source>
        <dbReference type="PROSITE-ProRule" id="PRU00282"/>
    </source>
</evidence>
<dbReference type="InterPro" id="IPR018108">
    <property type="entry name" value="MCP_transmembrane"/>
</dbReference>
<comment type="similarity">
    <text evidence="2 13">Belongs to the mitochondrial carrier (TC 2.A.29) family.</text>
</comment>
<evidence type="ECO:0000256" key="13">
    <source>
        <dbReference type="RuleBase" id="RU000488"/>
    </source>
</evidence>
<comment type="subcellular location">
    <subcellularLocation>
        <location evidence="1">Mitochondrion inner membrane</location>
        <topology evidence="1">Multi-pass membrane protein</topology>
    </subcellularLocation>
</comment>
<dbReference type="GO" id="GO:0005743">
    <property type="term" value="C:mitochondrial inner membrane"/>
    <property type="evidence" value="ECO:0007669"/>
    <property type="project" value="UniProtKB-SubCell"/>
</dbReference>
<dbReference type="InterPro" id="IPR002067">
    <property type="entry name" value="MCP"/>
</dbReference>
<evidence type="ECO:0000256" key="3">
    <source>
        <dbReference type="ARBA" id="ARBA00022448"/>
    </source>
</evidence>
<keyword evidence="3 13" id="KW-0813">Transport</keyword>
<keyword evidence="6" id="KW-0677">Repeat</keyword>
<dbReference type="PROSITE" id="PS00018">
    <property type="entry name" value="EF_HAND_1"/>
    <property type="match status" value="1"/>
</dbReference>
<dbReference type="Gene3D" id="1.50.40.10">
    <property type="entry name" value="Mitochondrial carrier domain"/>
    <property type="match status" value="1"/>
</dbReference>
<dbReference type="PROSITE" id="PS50222">
    <property type="entry name" value="EF_HAND_2"/>
    <property type="match status" value="1"/>
</dbReference>
<feature type="repeat" description="Solcar" evidence="12">
    <location>
        <begin position="392"/>
        <end position="475"/>
    </location>
</feature>
<dbReference type="GO" id="GO:0005509">
    <property type="term" value="F:calcium ion binding"/>
    <property type="evidence" value="ECO:0007669"/>
    <property type="project" value="InterPro"/>
</dbReference>
<evidence type="ECO:0000256" key="6">
    <source>
        <dbReference type="ARBA" id="ARBA00022737"/>
    </source>
</evidence>
<keyword evidence="8" id="KW-0106">Calcium</keyword>
<feature type="repeat" description="Solcar" evidence="12">
    <location>
        <begin position="278"/>
        <end position="378"/>
    </location>
</feature>
<evidence type="ECO:0000256" key="4">
    <source>
        <dbReference type="ARBA" id="ARBA00022692"/>
    </source>
</evidence>
<feature type="compositionally biased region" description="Basic and acidic residues" evidence="14">
    <location>
        <begin position="260"/>
        <end position="273"/>
    </location>
</feature>
<dbReference type="STRING" id="933852.A0A0C3BC34"/>
<protein>
    <recommendedName>
        <fullName evidence="15">EF-hand domain-containing protein</fullName>
    </recommendedName>
</protein>
<evidence type="ECO:0000256" key="5">
    <source>
        <dbReference type="ARBA" id="ARBA00022723"/>
    </source>
</evidence>
<keyword evidence="17" id="KW-1185">Reference proteome</keyword>
<feature type="repeat" description="Solcar" evidence="12">
    <location>
        <begin position="485"/>
        <end position="574"/>
    </location>
</feature>
<dbReference type="Pfam" id="PF00153">
    <property type="entry name" value="Mito_carr"/>
    <property type="match status" value="3"/>
</dbReference>
<evidence type="ECO:0000256" key="9">
    <source>
        <dbReference type="ARBA" id="ARBA00022989"/>
    </source>
</evidence>
<dbReference type="GO" id="GO:0055085">
    <property type="term" value="P:transmembrane transport"/>
    <property type="evidence" value="ECO:0007669"/>
    <property type="project" value="InterPro"/>
</dbReference>
<feature type="region of interest" description="Disordered" evidence="14">
    <location>
        <begin position="235"/>
        <end position="275"/>
    </location>
</feature>
<dbReference type="InterPro" id="IPR018247">
    <property type="entry name" value="EF_Hand_1_Ca_BS"/>
</dbReference>
<evidence type="ECO:0000256" key="11">
    <source>
        <dbReference type="ARBA" id="ARBA00023136"/>
    </source>
</evidence>
<dbReference type="PROSITE" id="PS50920">
    <property type="entry name" value="SOLCAR"/>
    <property type="match status" value="3"/>
</dbReference>
<evidence type="ECO:0000256" key="7">
    <source>
        <dbReference type="ARBA" id="ARBA00022792"/>
    </source>
</evidence>
<keyword evidence="10" id="KW-0496">Mitochondrion</keyword>
<feature type="compositionally biased region" description="Basic and acidic residues" evidence="14">
    <location>
        <begin position="1"/>
        <end position="11"/>
    </location>
</feature>
<gene>
    <name evidence="16" type="ORF">M408DRAFT_328858</name>
</gene>
<keyword evidence="9" id="KW-1133">Transmembrane helix</keyword>
<dbReference type="PANTHER" id="PTHR24089">
    <property type="entry name" value="SOLUTE CARRIER FAMILY 25"/>
    <property type="match status" value="1"/>
</dbReference>
<organism evidence="16 17">
    <name type="scientific">Serendipita vermifera MAFF 305830</name>
    <dbReference type="NCBI Taxonomy" id="933852"/>
    <lineage>
        <taxon>Eukaryota</taxon>
        <taxon>Fungi</taxon>
        <taxon>Dikarya</taxon>
        <taxon>Basidiomycota</taxon>
        <taxon>Agaricomycotina</taxon>
        <taxon>Agaricomycetes</taxon>
        <taxon>Sebacinales</taxon>
        <taxon>Serendipitaceae</taxon>
        <taxon>Serendipita</taxon>
    </lineage>
</organism>
<accession>A0A0C3BC34</accession>
<evidence type="ECO:0000256" key="14">
    <source>
        <dbReference type="SAM" id="MobiDB-lite"/>
    </source>
</evidence>
<dbReference type="PRINTS" id="PR00926">
    <property type="entry name" value="MITOCARRIER"/>
</dbReference>
<evidence type="ECO:0000313" key="17">
    <source>
        <dbReference type="Proteomes" id="UP000054097"/>
    </source>
</evidence>
<dbReference type="FunFam" id="1.50.40.10:FF:000016">
    <property type="entry name" value="Solute carrier family 25 member 23"/>
    <property type="match status" value="1"/>
</dbReference>
<keyword evidence="7" id="KW-0999">Mitochondrion inner membrane</keyword>
<dbReference type="SUPFAM" id="SSF47473">
    <property type="entry name" value="EF-hand"/>
    <property type="match status" value="1"/>
</dbReference>
<proteinExistence type="inferred from homology"/>
<sequence>MPKSKSNKENFEETYSGVQSQPLLPATRSDPDPAPPPPQTLEKYRNLEDKDAKERRLRALWKALPTASDDVIKWNGDSQSHNGAPTKDQIEAERIQRLRNIYNQELMTRVGGSKARPVDYDQFVKYTEAKEAELWAIFHDELDLDGNGRLDAYELRTALGKAGITLQPSTLSEFMDFLSTAPHPQTINFSEFRDFLILMPRKASTVEIYRYYEFRKNLGDDGHGSARVSMDGDVSLSAEDRPGMNPKPTKAPLSPSPPPKKKEEEGESHHSSNDVDTNTAFKFLLAGGIAGAVSRTATAPFDRLKIFLATRPVEVAGPLTAEALLHPQRSTKVLMSAVAQIYAEGGIRGYWIGNGLNTIKIFPESAIKFLSYESSKRLFAKYYDHVEDSRDISGTSRFLSGGIGGLTSQLSIYPIETLKTRLMSETTMKHVLPTVKQMWAENGTRTFYRGLVIGLVGVFPYSAIDMSTFEALKLAYLRSTGLEEPGVLALLAFGSISGSVGATSVYPLNLVRTRLQASGSSGHPQVYTGMWDVVNKTYAKEGVRGFYRGLLPTLAKVVPAVSISYVVYESAKRRIGVGD</sequence>
<reference evidence="17" key="2">
    <citation type="submission" date="2015-01" db="EMBL/GenBank/DDBJ databases">
        <title>Evolutionary Origins and Diversification of the Mycorrhizal Mutualists.</title>
        <authorList>
            <consortium name="DOE Joint Genome Institute"/>
            <consortium name="Mycorrhizal Genomics Consortium"/>
            <person name="Kohler A."/>
            <person name="Kuo A."/>
            <person name="Nagy L.G."/>
            <person name="Floudas D."/>
            <person name="Copeland A."/>
            <person name="Barry K.W."/>
            <person name="Cichocki N."/>
            <person name="Veneault-Fourrey C."/>
            <person name="LaButti K."/>
            <person name="Lindquist E.A."/>
            <person name="Lipzen A."/>
            <person name="Lundell T."/>
            <person name="Morin E."/>
            <person name="Murat C."/>
            <person name="Riley R."/>
            <person name="Ohm R."/>
            <person name="Sun H."/>
            <person name="Tunlid A."/>
            <person name="Henrissat B."/>
            <person name="Grigoriev I.V."/>
            <person name="Hibbett D.S."/>
            <person name="Martin F."/>
        </authorList>
    </citation>
    <scope>NUCLEOTIDE SEQUENCE [LARGE SCALE GENOMIC DNA]</scope>
    <source>
        <strain evidence="17">MAFF 305830</strain>
    </source>
</reference>
<dbReference type="HOGENOM" id="CLU_015166_2_2_1"/>
<evidence type="ECO:0000256" key="1">
    <source>
        <dbReference type="ARBA" id="ARBA00004448"/>
    </source>
</evidence>
<keyword evidence="5" id="KW-0479">Metal-binding</keyword>
<keyword evidence="4 12" id="KW-0812">Transmembrane</keyword>
<dbReference type="InterPro" id="IPR011992">
    <property type="entry name" value="EF-hand-dom_pair"/>
</dbReference>
<evidence type="ECO:0000256" key="2">
    <source>
        <dbReference type="ARBA" id="ARBA00006375"/>
    </source>
</evidence>
<feature type="domain" description="EF-hand" evidence="15">
    <location>
        <begin position="129"/>
        <end position="165"/>
    </location>
</feature>
<dbReference type="OrthoDB" id="270584at2759"/>
<evidence type="ECO:0000313" key="16">
    <source>
        <dbReference type="EMBL" id="KIM29644.1"/>
    </source>
</evidence>
<keyword evidence="11 12" id="KW-0472">Membrane</keyword>
<name>A0A0C3BC34_SERVB</name>
<dbReference type="SUPFAM" id="SSF103506">
    <property type="entry name" value="Mitochondrial carrier"/>
    <property type="match status" value="1"/>
</dbReference>
<evidence type="ECO:0000259" key="15">
    <source>
        <dbReference type="PROSITE" id="PS50222"/>
    </source>
</evidence>
<dbReference type="EMBL" id="KN824288">
    <property type="protein sequence ID" value="KIM29644.1"/>
    <property type="molecule type" value="Genomic_DNA"/>
</dbReference>